<organism evidence="2 3">
    <name type="scientific">Plectus sambesii</name>
    <dbReference type="NCBI Taxonomy" id="2011161"/>
    <lineage>
        <taxon>Eukaryota</taxon>
        <taxon>Metazoa</taxon>
        <taxon>Ecdysozoa</taxon>
        <taxon>Nematoda</taxon>
        <taxon>Chromadorea</taxon>
        <taxon>Plectida</taxon>
        <taxon>Plectina</taxon>
        <taxon>Plectoidea</taxon>
        <taxon>Plectidae</taxon>
        <taxon>Plectus</taxon>
    </lineage>
</organism>
<dbReference type="InterPro" id="IPR016186">
    <property type="entry name" value="C-type_lectin-like/link_sf"/>
</dbReference>
<reference evidence="3" key="1">
    <citation type="submission" date="2022-11" db="UniProtKB">
        <authorList>
            <consortium name="WormBaseParasite"/>
        </authorList>
    </citation>
    <scope>IDENTIFICATION</scope>
</reference>
<keyword evidence="2" id="KW-1185">Reference proteome</keyword>
<evidence type="ECO:0000313" key="3">
    <source>
        <dbReference type="WBParaSite" id="PSAMB.scaffold3876size16557.g22783.t1"/>
    </source>
</evidence>
<sequence length="274" mass="29724">MALFYAIAILSTITTIFVSCTVLNDLQADVAAKCKTFPINQMLGSSCYFTTSTTSKYTRTGAIQQCVASGGRLATPRTADVITAMSATNGIFDQLSAKGISSVHIGLYSASLSSSATSWMANDLTAAELFSVRTAFAAKVSGTSIRQSATELCGYLNMPSETQSWWSPPTITPAQYAIDDTCNTQKGFICQIDAFGFTFNNTKSGYYHEAFNTILSSITSPYLCGVECFRWSPGCLSFAWATSNQCALYHEKYTAAQVNTTCSPSQCDYYVRYF</sequence>
<dbReference type="AlphaFoldDB" id="A0A914WFD3"/>
<dbReference type="InterPro" id="IPR016187">
    <property type="entry name" value="CTDL_fold"/>
</dbReference>
<proteinExistence type="predicted"/>
<feature type="chain" id="PRO_5038054158" evidence="1">
    <location>
        <begin position="21"/>
        <end position="274"/>
    </location>
</feature>
<protein>
    <submittedName>
        <fullName evidence="3">C-type lectin domain-containing protein</fullName>
    </submittedName>
</protein>
<dbReference type="WBParaSite" id="PSAMB.scaffold3876size16557.g22783.t1">
    <property type="protein sequence ID" value="PSAMB.scaffold3876size16557.g22783.t1"/>
    <property type="gene ID" value="PSAMB.scaffold3876size16557.g22783"/>
</dbReference>
<evidence type="ECO:0000313" key="2">
    <source>
        <dbReference type="Proteomes" id="UP000887566"/>
    </source>
</evidence>
<name>A0A914WFD3_9BILA</name>
<dbReference type="SUPFAM" id="SSF56436">
    <property type="entry name" value="C-type lectin-like"/>
    <property type="match status" value="1"/>
</dbReference>
<evidence type="ECO:0000256" key="1">
    <source>
        <dbReference type="SAM" id="SignalP"/>
    </source>
</evidence>
<keyword evidence="1" id="KW-0732">Signal</keyword>
<dbReference type="Proteomes" id="UP000887566">
    <property type="component" value="Unplaced"/>
</dbReference>
<feature type="signal peptide" evidence="1">
    <location>
        <begin position="1"/>
        <end position="20"/>
    </location>
</feature>
<dbReference type="CDD" id="cd00037">
    <property type="entry name" value="CLECT"/>
    <property type="match status" value="1"/>
</dbReference>
<dbReference type="Gene3D" id="3.10.100.10">
    <property type="entry name" value="Mannose-Binding Protein A, subunit A"/>
    <property type="match status" value="1"/>
</dbReference>
<accession>A0A914WFD3</accession>